<dbReference type="Proteomes" id="UP001271263">
    <property type="component" value="Unassembled WGS sequence"/>
</dbReference>
<comment type="caution">
    <text evidence="2">The sequence shown here is derived from an EMBL/GenBank/DDBJ whole genome shotgun (WGS) entry which is preliminary data.</text>
</comment>
<dbReference type="InterPro" id="IPR016181">
    <property type="entry name" value="Acyl_CoA_acyltransferase"/>
</dbReference>
<protein>
    <submittedName>
        <fullName evidence="2">GNAT family N-acetyltransferase</fullName>
        <ecNumber evidence="2">2.3.1.-</ecNumber>
    </submittedName>
</protein>
<gene>
    <name evidence="2" type="ORF">OS133_13020</name>
    <name evidence="3" type="ORF">OS134_00880</name>
</gene>
<evidence type="ECO:0000313" key="5">
    <source>
        <dbReference type="Proteomes" id="UP001271263"/>
    </source>
</evidence>
<dbReference type="GO" id="GO:0016747">
    <property type="term" value="F:acyltransferase activity, transferring groups other than amino-acyl groups"/>
    <property type="evidence" value="ECO:0007669"/>
    <property type="project" value="InterPro"/>
</dbReference>
<evidence type="ECO:0000259" key="1">
    <source>
        <dbReference type="PROSITE" id="PS51186"/>
    </source>
</evidence>
<sequence>MLTLIPYHKTYAADVAKLCHLSIHDIDPRLYSTAEKSAWSFAPRSANHWQRRLSNSKAWLMLTSDSVDGAETVCGMINVETRFNSRGYIDSLYVAPEHQRKGIAKQLYSTLEFWAREQQIDELTVDASKVSKAFFEAQGFKLRHRSYQEKRGVVIMGYYMYKPL</sequence>
<dbReference type="PROSITE" id="PS51186">
    <property type="entry name" value="GNAT"/>
    <property type="match status" value="1"/>
</dbReference>
<reference evidence="2" key="2">
    <citation type="submission" date="2022-11" db="EMBL/GenBank/DDBJ databases">
        <title>Prophages regulate Shewanella fidelis motility and biofilm formation: implications for gut colonization dynamics in Ciona robusta.</title>
        <authorList>
            <person name="Natarajan O."/>
            <person name="Gibboney S.L."/>
            <person name="Young M.N."/>
            <person name="Lim S.J."/>
            <person name="Pluta N."/>
            <person name="Atkinson C.G.F."/>
            <person name="Leigh B.A."/>
            <person name="Liberti A."/>
            <person name="Kees E."/>
            <person name="Breitbart M."/>
            <person name="Gralnick J."/>
            <person name="Dishaw L.J."/>
        </authorList>
    </citation>
    <scope>NUCLEOTIDE SEQUENCE</scope>
    <source>
        <strain evidence="2">3313</strain>
    </source>
</reference>
<dbReference type="EMBL" id="JAPMLE010000001">
    <property type="protein sequence ID" value="MDR8524549.1"/>
    <property type="molecule type" value="Genomic_DNA"/>
</dbReference>
<dbReference type="PANTHER" id="PTHR43451">
    <property type="entry name" value="ACETYLTRANSFERASE (GNAT) FAMILY PROTEIN"/>
    <property type="match status" value="1"/>
</dbReference>
<reference evidence="3 5" key="1">
    <citation type="journal article" date="2022" name="bioRxiv">
        <title>Prophages regulate Shewanella fidelis 3313 motility and biofilm formation: implications for gut colonization dynamics in Ciona robusta.</title>
        <authorList>
            <person name="Natarajan O."/>
            <person name="Gibboney S.L."/>
            <person name="Young M.N."/>
            <person name="Lim S.J."/>
            <person name="Pluta N."/>
            <person name="Atkinson C.G."/>
            <person name="Leigh B.A."/>
            <person name="Liberti A."/>
            <person name="Kees E.D."/>
            <person name="Breitbart M."/>
            <person name="Gralnick J.A."/>
            <person name="Dishaw L.J."/>
        </authorList>
    </citation>
    <scope>NUCLEOTIDE SEQUENCE [LARGE SCALE GENOMIC DNA]</scope>
    <source>
        <strain evidence="3 5">JG4066</strain>
    </source>
</reference>
<accession>A0AAW8NMS0</accession>
<evidence type="ECO:0000313" key="3">
    <source>
        <dbReference type="EMBL" id="MDW4822631.1"/>
    </source>
</evidence>
<evidence type="ECO:0000313" key="2">
    <source>
        <dbReference type="EMBL" id="MDR8524549.1"/>
    </source>
</evidence>
<dbReference type="Pfam" id="PF00583">
    <property type="entry name" value="Acetyltransf_1"/>
    <property type="match status" value="1"/>
</dbReference>
<dbReference type="Proteomes" id="UP001259340">
    <property type="component" value="Unassembled WGS sequence"/>
</dbReference>
<keyword evidence="2" id="KW-0808">Transferase</keyword>
<dbReference type="PANTHER" id="PTHR43451:SF1">
    <property type="entry name" value="ACETYLTRANSFERASE"/>
    <property type="match status" value="1"/>
</dbReference>
<dbReference type="InterPro" id="IPR000182">
    <property type="entry name" value="GNAT_dom"/>
</dbReference>
<dbReference type="SUPFAM" id="SSF55729">
    <property type="entry name" value="Acyl-CoA N-acyltransferases (Nat)"/>
    <property type="match status" value="1"/>
</dbReference>
<proteinExistence type="predicted"/>
<dbReference type="AlphaFoldDB" id="A0AAW8NMS0"/>
<dbReference type="EC" id="2.3.1.-" evidence="2"/>
<dbReference type="EMBL" id="JAPMLD010000001">
    <property type="protein sequence ID" value="MDW4822631.1"/>
    <property type="molecule type" value="Genomic_DNA"/>
</dbReference>
<keyword evidence="2" id="KW-0012">Acyltransferase</keyword>
<keyword evidence="5" id="KW-1185">Reference proteome</keyword>
<evidence type="ECO:0000313" key="4">
    <source>
        <dbReference type="Proteomes" id="UP001259340"/>
    </source>
</evidence>
<dbReference type="InterPro" id="IPR052564">
    <property type="entry name" value="N-acetyltrans/Recomb-assoc"/>
</dbReference>
<name>A0AAW8NMS0_9GAMM</name>
<dbReference type="CDD" id="cd04301">
    <property type="entry name" value="NAT_SF"/>
    <property type="match status" value="1"/>
</dbReference>
<dbReference type="Gene3D" id="3.40.630.30">
    <property type="match status" value="1"/>
</dbReference>
<feature type="domain" description="N-acetyltransferase" evidence="1">
    <location>
        <begin position="21"/>
        <end position="164"/>
    </location>
</feature>
<organism evidence="2 4">
    <name type="scientific">Shewanella fidelis</name>
    <dbReference type="NCBI Taxonomy" id="173509"/>
    <lineage>
        <taxon>Bacteria</taxon>
        <taxon>Pseudomonadati</taxon>
        <taxon>Pseudomonadota</taxon>
        <taxon>Gammaproteobacteria</taxon>
        <taxon>Alteromonadales</taxon>
        <taxon>Shewanellaceae</taxon>
        <taxon>Shewanella</taxon>
    </lineage>
</organism>
<dbReference type="RefSeq" id="WP_310655101.1">
    <property type="nucleotide sequence ID" value="NZ_JAPMLA010000008.1"/>
</dbReference>